<accession>A0AAD8Y1F0</accession>
<evidence type="ECO:0000313" key="2">
    <source>
        <dbReference type="EMBL" id="KAK1737060.1"/>
    </source>
</evidence>
<proteinExistence type="predicted"/>
<feature type="transmembrane region" description="Helical" evidence="1">
    <location>
        <begin position="222"/>
        <end position="244"/>
    </location>
</feature>
<evidence type="ECO:0000256" key="1">
    <source>
        <dbReference type="SAM" id="Phobius"/>
    </source>
</evidence>
<gene>
    <name evidence="2" type="ORF">QTG54_012505</name>
</gene>
<dbReference type="Proteomes" id="UP001224775">
    <property type="component" value="Unassembled WGS sequence"/>
</dbReference>
<organism evidence="2 3">
    <name type="scientific">Skeletonema marinoi</name>
    <dbReference type="NCBI Taxonomy" id="267567"/>
    <lineage>
        <taxon>Eukaryota</taxon>
        <taxon>Sar</taxon>
        <taxon>Stramenopiles</taxon>
        <taxon>Ochrophyta</taxon>
        <taxon>Bacillariophyta</taxon>
        <taxon>Coscinodiscophyceae</taxon>
        <taxon>Thalassiosirophycidae</taxon>
        <taxon>Thalassiosirales</taxon>
        <taxon>Skeletonemataceae</taxon>
        <taxon>Skeletonema</taxon>
        <taxon>Skeletonema marinoi-dohrnii complex</taxon>
    </lineage>
</organism>
<keyword evidence="1" id="KW-0472">Membrane</keyword>
<reference evidence="2" key="1">
    <citation type="submission" date="2023-06" db="EMBL/GenBank/DDBJ databases">
        <title>Survivors Of The Sea: Transcriptome response of Skeletonema marinoi to long-term dormancy.</title>
        <authorList>
            <person name="Pinder M.I.M."/>
            <person name="Kourtchenko O."/>
            <person name="Robertson E.K."/>
            <person name="Larsson T."/>
            <person name="Maumus F."/>
            <person name="Osuna-Cruz C.M."/>
            <person name="Vancaester E."/>
            <person name="Stenow R."/>
            <person name="Vandepoele K."/>
            <person name="Ploug H."/>
            <person name="Bruchert V."/>
            <person name="Godhe A."/>
            <person name="Topel M."/>
        </authorList>
    </citation>
    <scope>NUCLEOTIDE SEQUENCE</scope>
    <source>
        <strain evidence="2">R05AC</strain>
    </source>
</reference>
<name>A0AAD8Y1F0_9STRA</name>
<keyword evidence="3" id="KW-1185">Reference proteome</keyword>
<keyword evidence="1" id="KW-1133">Transmembrane helix</keyword>
<feature type="transmembrane region" description="Helical" evidence="1">
    <location>
        <begin position="44"/>
        <end position="64"/>
    </location>
</feature>
<feature type="transmembrane region" description="Helical" evidence="1">
    <location>
        <begin position="156"/>
        <end position="176"/>
    </location>
</feature>
<feature type="transmembrane region" description="Helical" evidence="1">
    <location>
        <begin position="76"/>
        <end position="95"/>
    </location>
</feature>
<sequence>MATSLTGLVGATLMVAATTADDAIWLVPYTSPSLPLFTRLIHGALFVATLEVLVCICVAVASGLQWAVSDGKNEEILLGSIGAGFCWIIAAALYIKKWLKRRRRAAAKSEFEQQTTHQTDNYGSVDTAEDGLLQDAEQSLSCEAETDDKDDDRIQLSPWAVVSFTFLGALDEISYFPSLVLGGLFTPLDLCLGTFFAACIVMIVVTLFLSRCKPLLDWLDDIPLYNIVGTFAIVLTAGVVWDVVADKDD</sequence>
<protein>
    <submittedName>
        <fullName evidence="2">Uncharacterized protein</fullName>
    </submittedName>
</protein>
<feature type="transmembrane region" description="Helical" evidence="1">
    <location>
        <begin position="188"/>
        <end position="210"/>
    </location>
</feature>
<dbReference type="EMBL" id="JATAAI010000027">
    <property type="protein sequence ID" value="KAK1737060.1"/>
    <property type="molecule type" value="Genomic_DNA"/>
</dbReference>
<dbReference type="AlphaFoldDB" id="A0AAD8Y1F0"/>
<comment type="caution">
    <text evidence="2">The sequence shown here is derived from an EMBL/GenBank/DDBJ whole genome shotgun (WGS) entry which is preliminary data.</text>
</comment>
<evidence type="ECO:0000313" key="3">
    <source>
        <dbReference type="Proteomes" id="UP001224775"/>
    </source>
</evidence>
<keyword evidence="1" id="KW-0812">Transmembrane</keyword>